<gene>
    <name evidence="2" type="ORF">HLRTI_000508</name>
</gene>
<dbReference type="Proteomes" id="UP000003861">
    <property type="component" value="Unassembled WGS sequence"/>
</dbReference>
<feature type="compositionally biased region" description="Basic and acidic residues" evidence="1">
    <location>
        <begin position="54"/>
        <end position="78"/>
    </location>
</feature>
<name>F7PLR2_9EURY</name>
<accession>F7PLR2</accession>
<reference evidence="2 3" key="2">
    <citation type="journal article" date="2013" name="PLoS ONE">
        <title>INDIGO - INtegrated Data Warehouse of MIcrobial GenOmes with Examples from the Red Sea Extremophiles.</title>
        <authorList>
            <person name="Alam I."/>
            <person name="Antunes A."/>
            <person name="Kamau A.A."/>
            <person name="Ba Alawi W."/>
            <person name="Kalkatawi M."/>
            <person name="Stingl U."/>
            <person name="Bajic V.B."/>
        </authorList>
    </citation>
    <scope>NUCLEOTIDE SEQUENCE [LARGE SCALE GENOMIC DNA]</scope>
    <source>
        <strain evidence="2 3">SARL4B</strain>
    </source>
</reference>
<dbReference type="RefSeq" id="WP_008527038.1">
    <property type="nucleotide sequence ID" value="NZ_AFNT02000003.1"/>
</dbReference>
<evidence type="ECO:0000256" key="1">
    <source>
        <dbReference type="SAM" id="MobiDB-lite"/>
    </source>
</evidence>
<evidence type="ECO:0000313" key="3">
    <source>
        <dbReference type="Proteomes" id="UP000003861"/>
    </source>
</evidence>
<sequence>MNFTQEERRIYGIIRQNAPASVEQITVIVSHSDLDLKQDGVEEVIDDIADEDIVEQRDGEYQPTDPDFRIPHPGEKRL</sequence>
<dbReference type="EMBL" id="AFNT02000003">
    <property type="protein sequence ID" value="ERJ07465.1"/>
    <property type="molecule type" value="Genomic_DNA"/>
</dbReference>
<proteinExistence type="predicted"/>
<reference evidence="2 3" key="1">
    <citation type="journal article" date="2011" name="J. Bacteriol.">
        <title>Genome sequence of Halorhabdus tiamatea, the first archaeon isolated from a deep-sea anoxic brine lake.</title>
        <authorList>
            <person name="Antunes A."/>
            <person name="Alam I."/>
            <person name="Bajic V.B."/>
            <person name="Stingl U."/>
        </authorList>
    </citation>
    <scope>NUCLEOTIDE SEQUENCE [LARGE SCALE GENOMIC DNA]</scope>
    <source>
        <strain evidence="2 3">SARL4B</strain>
    </source>
</reference>
<protein>
    <submittedName>
        <fullName evidence="2">Uncharacterized protein</fullName>
    </submittedName>
</protein>
<evidence type="ECO:0000313" key="2">
    <source>
        <dbReference type="EMBL" id="ERJ07465.1"/>
    </source>
</evidence>
<comment type="caution">
    <text evidence="2">The sequence shown here is derived from an EMBL/GenBank/DDBJ whole genome shotgun (WGS) entry which is preliminary data.</text>
</comment>
<feature type="region of interest" description="Disordered" evidence="1">
    <location>
        <begin position="53"/>
        <end position="78"/>
    </location>
</feature>
<organism evidence="2 3">
    <name type="scientific">Halorhabdus tiamatea SARL4B</name>
    <dbReference type="NCBI Taxonomy" id="1033806"/>
    <lineage>
        <taxon>Archaea</taxon>
        <taxon>Methanobacteriati</taxon>
        <taxon>Methanobacteriota</taxon>
        <taxon>Stenosarchaea group</taxon>
        <taxon>Halobacteria</taxon>
        <taxon>Halobacteriales</taxon>
        <taxon>Haloarculaceae</taxon>
        <taxon>Halorhabdus</taxon>
    </lineage>
</organism>
<dbReference type="AlphaFoldDB" id="F7PLR2"/>